<dbReference type="GO" id="GO:0046872">
    <property type="term" value="F:metal ion binding"/>
    <property type="evidence" value="ECO:0007669"/>
    <property type="project" value="InterPro"/>
</dbReference>
<dbReference type="PANTHER" id="PTHR33531:SF7">
    <property type="entry name" value="HYPOTHETICAL MEMBRANE PROTEIN, CONSERVED"/>
    <property type="match status" value="1"/>
</dbReference>
<dbReference type="InterPro" id="IPR009078">
    <property type="entry name" value="Ferritin-like_SF"/>
</dbReference>
<protein>
    <recommendedName>
        <fullName evidence="1">Rubrerythrin diiron-binding domain-containing protein</fullName>
    </recommendedName>
</protein>
<dbReference type="InterPro" id="IPR012347">
    <property type="entry name" value="Ferritin-like"/>
</dbReference>
<dbReference type="SUPFAM" id="SSF47240">
    <property type="entry name" value="Ferritin-like"/>
    <property type="match status" value="1"/>
</dbReference>
<dbReference type="PANTHER" id="PTHR33531">
    <property type="entry name" value="RUBRERYTHRIN SUBFAMILY"/>
    <property type="match status" value="1"/>
</dbReference>
<proteinExistence type="predicted"/>
<dbReference type="InterPro" id="IPR003251">
    <property type="entry name" value="Rr_diiron-bd_dom"/>
</dbReference>
<gene>
    <name evidence="2" type="ORF">COW11_05300</name>
</gene>
<dbReference type="Pfam" id="PF02915">
    <property type="entry name" value="Rubrerythrin"/>
    <property type="match status" value="1"/>
</dbReference>
<organism evidence="2 3">
    <name type="scientific">Candidatus Taenaricola geysiri</name>
    <dbReference type="NCBI Taxonomy" id="1974752"/>
    <lineage>
        <taxon>Bacteria</taxon>
        <taxon>Pseudomonadati</taxon>
        <taxon>Candidatus Omnitrophota</taxon>
        <taxon>Candidatus Taenaricola</taxon>
    </lineage>
</organism>
<feature type="domain" description="Rubrerythrin diiron-binding" evidence="1">
    <location>
        <begin position="5"/>
        <end position="149"/>
    </location>
</feature>
<dbReference type="Proteomes" id="UP000231267">
    <property type="component" value="Unassembled WGS sequence"/>
</dbReference>
<dbReference type="GO" id="GO:0016491">
    <property type="term" value="F:oxidoreductase activity"/>
    <property type="evidence" value="ECO:0007669"/>
    <property type="project" value="InterPro"/>
</dbReference>
<sequence length="172" mass="19510">MTIKEALDTSFDMEKQGYDFYIKASNKAKSAAAKKIFQALAEDENRHIDAIKKYSENLAGDLAMPKLSIAMPEHADINKRLLFGKGPKEALKGISADSGQLKAYEIAMDLETRGYNFYEKAANSIEDKNIKELYKFLIKEEKAHYSIIASTYDYLKAPQDLFFKEEKSIMEG</sequence>
<evidence type="ECO:0000313" key="2">
    <source>
        <dbReference type="EMBL" id="PIW66043.1"/>
    </source>
</evidence>
<dbReference type="Gene3D" id="1.20.1260.10">
    <property type="match status" value="1"/>
</dbReference>
<evidence type="ECO:0000313" key="3">
    <source>
        <dbReference type="Proteomes" id="UP000231267"/>
    </source>
</evidence>
<comment type="caution">
    <text evidence="2">The sequence shown here is derived from an EMBL/GenBank/DDBJ whole genome shotgun (WGS) entry which is preliminary data.</text>
</comment>
<accession>A0A2J0LKB5</accession>
<dbReference type="CDD" id="cd01045">
    <property type="entry name" value="Ferritin_like_AB"/>
    <property type="match status" value="1"/>
</dbReference>
<dbReference type="AlphaFoldDB" id="A0A2J0LKB5"/>
<evidence type="ECO:0000259" key="1">
    <source>
        <dbReference type="Pfam" id="PF02915"/>
    </source>
</evidence>
<reference evidence="2 3" key="1">
    <citation type="submission" date="2017-09" db="EMBL/GenBank/DDBJ databases">
        <title>Depth-based differentiation of microbial function through sediment-hosted aquifers and enrichment of novel symbionts in the deep terrestrial subsurface.</title>
        <authorList>
            <person name="Probst A.J."/>
            <person name="Ladd B."/>
            <person name="Jarett J.K."/>
            <person name="Geller-Mcgrath D.E."/>
            <person name="Sieber C.M."/>
            <person name="Emerson J.B."/>
            <person name="Anantharaman K."/>
            <person name="Thomas B.C."/>
            <person name="Malmstrom R."/>
            <person name="Stieglmeier M."/>
            <person name="Klingl A."/>
            <person name="Woyke T."/>
            <person name="Ryan C.M."/>
            <person name="Banfield J.F."/>
        </authorList>
    </citation>
    <scope>NUCLEOTIDE SEQUENCE [LARGE SCALE GENOMIC DNA]</scope>
    <source>
        <strain evidence="2">CG12_big_fil_rev_8_21_14_0_65_43_15</strain>
    </source>
</reference>
<name>A0A2J0LKB5_9BACT</name>
<dbReference type="EMBL" id="PFGP01000123">
    <property type="protein sequence ID" value="PIW66043.1"/>
    <property type="molecule type" value="Genomic_DNA"/>
</dbReference>